<keyword evidence="3" id="KW-1185">Reference proteome</keyword>
<feature type="coiled-coil region" evidence="1">
    <location>
        <begin position="32"/>
        <end position="59"/>
    </location>
</feature>
<sequence length="73" mass="8641">MELVSPIFNIASRLWDCTAQHAVYIRELPENLNSIRTAMEDLKNVYEDVKENVDREENFRRNAPMQWMVGSRV</sequence>
<dbReference type="EMBL" id="JARBHA010000019">
    <property type="protein sequence ID" value="KAJ9672985.1"/>
    <property type="molecule type" value="Genomic_DNA"/>
</dbReference>
<keyword evidence="1" id="KW-0175">Coiled coil</keyword>
<accession>A0AA39D7I7</accession>
<comment type="caution">
    <text evidence="2">The sequence shown here is derived from an EMBL/GenBank/DDBJ whole genome shotgun (WGS) entry which is preliminary data.</text>
</comment>
<proteinExistence type="predicted"/>
<dbReference type="Proteomes" id="UP001168098">
    <property type="component" value="Unassembled WGS sequence"/>
</dbReference>
<evidence type="ECO:0000313" key="3">
    <source>
        <dbReference type="Proteomes" id="UP001168098"/>
    </source>
</evidence>
<dbReference type="AlphaFoldDB" id="A0AA39D7I7"/>
<evidence type="ECO:0000256" key="1">
    <source>
        <dbReference type="SAM" id="Coils"/>
    </source>
</evidence>
<organism evidence="2 3">
    <name type="scientific">Vitis rotundifolia</name>
    <name type="common">Muscadine grape</name>
    <dbReference type="NCBI Taxonomy" id="103349"/>
    <lineage>
        <taxon>Eukaryota</taxon>
        <taxon>Viridiplantae</taxon>
        <taxon>Streptophyta</taxon>
        <taxon>Embryophyta</taxon>
        <taxon>Tracheophyta</taxon>
        <taxon>Spermatophyta</taxon>
        <taxon>Magnoliopsida</taxon>
        <taxon>eudicotyledons</taxon>
        <taxon>Gunneridae</taxon>
        <taxon>Pentapetalae</taxon>
        <taxon>rosids</taxon>
        <taxon>Vitales</taxon>
        <taxon>Vitaceae</taxon>
        <taxon>Viteae</taxon>
        <taxon>Vitis</taxon>
    </lineage>
</organism>
<reference evidence="2 3" key="1">
    <citation type="journal article" date="2023" name="BMC Biotechnol.">
        <title>Vitis rotundifolia cv Carlos genome sequencing.</title>
        <authorList>
            <person name="Huff M."/>
            <person name="Hulse-Kemp A."/>
            <person name="Scheffler B."/>
            <person name="Youngblood R."/>
            <person name="Simpson S."/>
            <person name="Babiker E."/>
            <person name="Staton M."/>
        </authorList>
    </citation>
    <scope>NUCLEOTIDE SEQUENCE [LARGE SCALE GENOMIC DNA]</scope>
    <source>
        <tissue evidence="2">Leaf</tissue>
    </source>
</reference>
<gene>
    <name evidence="2" type="ORF">PVL29_026311</name>
</gene>
<name>A0AA39D7I7_VITRO</name>
<protein>
    <submittedName>
        <fullName evidence="2">Uncharacterized protein</fullName>
    </submittedName>
</protein>
<evidence type="ECO:0000313" key="2">
    <source>
        <dbReference type="EMBL" id="KAJ9672985.1"/>
    </source>
</evidence>